<dbReference type="Proteomes" id="UP000283380">
    <property type="component" value="Unassembled WGS sequence"/>
</dbReference>
<organism evidence="1 2">
    <name type="scientific">Lactobacillus bombicola</name>
    <dbReference type="NCBI Taxonomy" id="1505723"/>
    <lineage>
        <taxon>Bacteria</taxon>
        <taxon>Bacillati</taxon>
        <taxon>Bacillota</taxon>
        <taxon>Bacilli</taxon>
        <taxon>Lactobacillales</taxon>
        <taxon>Lactobacillaceae</taxon>
        <taxon>Lactobacillus</taxon>
    </lineage>
</organism>
<name>A0ABX9LWB1_9LACO</name>
<protein>
    <submittedName>
        <fullName evidence="1">Uncharacterized protein</fullName>
    </submittedName>
</protein>
<gene>
    <name evidence="1" type="ORF">DS834_00370</name>
</gene>
<dbReference type="EMBL" id="QOCU01000001">
    <property type="protein sequence ID" value="RHW53426.1"/>
    <property type="molecule type" value="Genomic_DNA"/>
</dbReference>
<proteinExistence type="predicted"/>
<accession>A0ABX9LWB1</accession>
<evidence type="ECO:0000313" key="1">
    <source>
        <dbReference type="EMBL" id="RHW53426.1"/>
    </source>
</evidence>
<keyword evidence="2" id="KW-1185">Reference proteome</keyword>
<sequence>MVLDIDSDVHLHVYDLVSQEVKDLILFGDWLRKNKTNWLKYQEF</sequence>
<reference evidence="1 2" key="1">
    <citation type="submission" date="2018-07" db="EMBL/GenBank/DDBJ databases">
        <title>Genome sequences of six Lactobacillus spp. isolated from bumble bee guts.</title>
        <authorList>
            <person name="Motta E.V.S."/>
            <person name="Moran N.A."/>
        </authorList>
    </citation>
    <scope>NUCLEOTIDE SEQUENCE [LARGE SCALE GENOMIC DNA]</scope>
    <source>
        <strain evidence="1 2">BI-4G</strain>
    </source>
</reference>
<comment type="caution">
    <text evidence="1">The sequence shown here is derived from an EMBL/GenBank/DDBJ whole genome shotgun (WGS) entry which is preliminary data.</text>
</comment>
<dbReference type="RefSeq" id="WP_118906641.1">
    <property type="nucleotide sequence ID" value="NZ_QOCU01000001.1"/>
</dbReference>
<evidence type="ECO:0000313" key="2">
    <source>
        <dbReference type="Proteomes" id="UP000283380"/>
    </source>
</evidence>